<feature type="domain" description="NADP-dependent oxidoreductase" evidence="3">
    <location>
        <begin position="15"/>
        <end position="261"/>
    </location>
</feature>
<keyword evidence="5" id="KW-1185">Reference proteome</keyword>
<evidence type="ECO:0000256" key="2">
    <source>
        <dbReference type="ARBA" id="ARBA00023002"/>
    </source>
</evidence>
<dbReference type="Proteomes" id="UP000723714">
    <property type="component" value="Unassembled WGS sequence"/>
</dbReference>
<sequence>MEYVTLSNGVKMPVLGYGTFTISNEETERCVTDAIHVGYRSIDTAQAYYNEEGVGNAVHKAIEAGTVKREELFLTTKIWVANAGYEKAKASIEESLQKLQTDYIDLLFVHQPYNDYYGTWRAMEEAYKEGKAKAIGVSNFYADRYLDLASFAEIKPMVNQLETHVFQQQKTIRPYLDKFGTQIEAWAPFAKGEKNLFSHPVLTEIGAKYGKNAGQTALRFMIQSGIVVIPKSTHKERMAENLNVFDFVLTEDEMKQIEGMDEGSNIFMDHENPAHIENFFSRFGIM</sequence>
<accession>A0ABS6DA34</accession>
<dbReference type="PROSITE" id="PS00062">
    <property type="entry name" value="ALDOKETO_REDUCTASE_2"/>
    <property type="match status" value="1"/>
</dbReference>
<dbReference type="PANTHER" id="PTHR43827">
    <property type="entry name" value="2,5-DIKETO-D-GLUCONIC ACID REDUCTASE"/>
    <property type="match status" value="1"/>
</dbReference>
<proteinExistence type="predicted"/>
<gene>
    <name evidence="4" type="ORF">HGO97_022000</name>
</gene>
<dbReference type="PROSITE" id="PS00798">
    <property type="entry name" value="ALDOKETO_REDUCTASE_1"/>
    <property type="match status" value="1"/>
</dbReference>
<dbReference type="InterPro" id="IPR023210">
    <property type="entry name" value="NADP_OxRdtase_dom"/>
</dbReference>
<dbReference type="Pfam" id="PF00248">
    <property type="entry name" value="Aldo_ket_red"/>
    <property type="match status" value="1"/>
</dbReference>
<dbReference type="PIRSF" id="PIRSF000097">
    <property type="entry name" value="AKR"/>
    <property type="match status" value="1"/>
</dbReference>
<name>A0ABS6DA34_9FIRM</name>
<keyword evidence="2" id="KW-0560">Oxidoreductase</keyword>
<evidence type="ECO:0000313" key="5">
    <source>
        <dbReference type="Proteomes" id="UP000723714"/>
    </source>
</evidence>
<dbReference type="PROSITE" id="PS00063">
    <property type="entry name" value="ALDOKETO_REDUCTASE_3"/>
    <property type="match status" value="1"/>
</dbReference>
<dbReference type="PANTHER" id="PTHR43827:SF3">
    <property type="entry name" value="NADP-DEPENDENT OXIDOREDUCTASE DOMAIN-CONTAINING PROTEIN"/>
    <property type="match status" value="1"/>
</dbReference>
<evidence type="ECO:0000259" key="3">
    <source>
        <dbReference type="Pfam" id="PF00248"/>
    </source>
</evidence>
<dbReference type="InterPro" id="IPR018170">
    <property type="entry name" value="Aldo/ket_reductase_CS"/>
</dbReference>
<evidence type="ECO:0000313" key="4">
    <source>
        <dbReference type="EMBL" id="MBU3878478.1"/>
    </source>
</evidence>
<dbReference type="CDD" id="cd19133">
    <property type="entry name" value="AKR_AKR5F1"/>
    <property type="match status" value="1"/>
</dbReference>
<keyword evidence="1" id="KW-0521">NADP</keyword>
<dbReference type="EMBL" id="JABACJ020000036">
    <property type="protein sequence ID" value="MBU3878478.1"/>
    <property type="molecule type" value="Genomic_DNA"/>
</dbReference>
<evidence type="ECO:0000256" key="1">
    <source>
        <dbReference type="ARBA" id="ARBA00022857"/>
    </source>
</evidence>
<reference evidence="4 5" key="1">
    <citation type="submission" date="2021-06" db="EMBL/GenBank/DDBJ databases">
        <title>Faecalicatena sp. nov. isolated from porcine feces.</title>
        <authorList>
            <person name="Oh B.S."/>
            <person name="Lee J.H."/>
        </authorList>
    </citation>
    <scope>NUCLEOTIDE SEQUENCE [LARGE SCALE GENOMIC DNA]</scope>
    <source>
        <strain evidence="4 5">AGMB00832</strain>
    </source>
</reference>
<organism evidence="4 5">
    <name type="scientific">Faecalicatena faecalis</name>
    <dbReference type="NCBI Taxonomy" id="2726362"/>
    <lineage>
        <taxon>Bacteria</taxon>
        <taxon>Bacillati</taxon>
        <taxon>Bacillota</taxon>
        <taxon>Clostridia</taxon>
        <taxon>Lachnospirales</taxon>
        <taxon>Lachnospiraceae</taxon>
        <taxon>Faecalicatena</taxon>
    </lineage>
</organism>
<protein>
    <submittedName>
        <fullName evidence="4">Aldo/keto reductase</fullName>
    </submittedName>
</protein>
<comment type="caution">
    <text evidence="4">The sequence shown here is derived from an EMBL/GenBank/DDBJ whole genome shotgun (WGS) entry which is preliminary data.</text>
</comment>
<dbReference type="InterPro" id="IPR020471">
    <property type="entry name" value="AKR"/>
</dbReference>